<dbReference type="GeneID" id="3702318"/>
<feature type="region of interest" description="Disordered" evidence="3">
    <location>
        <begin position="685"/>
        <end position="707"/>
    </location>
</feature>
<dbReference type="KEGG" id="nph:NP_5282A"/>
<dbReference type="InterPro" id="IPR001375">
    <property type="entry name" value="Peptidase_S9_cat"/>
</dbReference>
<evidence type="ECO:0000256" key="3">
    <source>
        <dbReference type="SAM" id="MobiDB-lite"/>
    </source>
</evidence>
<keyword evidence="2 5" id="KW-0378">Hydrolase</keyword>
<dbReference type="Proteomes" id="UP000002698">
    <property type="component" value="Chromosome"/>
</dbReference>
<dbReference type="Gene3D" id="3.40.50.1820">
    <property type="entry name" value="alpha/beta hydrolase"/>
    <property type="match status" value="1"/>
</dbReference>
<keyword evidence="6" id="KW-1185">Reference proteome</keyword>
<evidence type="ECO:0000256" key="1">
    <source>
        <dbReference type="ARBA" id="ARBA00022729"/>
    </source>
</evidence>
<accession>A0A1U7EZI4</accession>
<dbReference type="PANTHER" id="PTHR43037:SF5">
    <property type="entry name" value="FERULOYL ESTERASE"/>
    <property type="match status" value="1"/>
</dbReference>
<keyword evidence="1" id="KW-0732">Signal</keyword>
<reference evidence="5 6" key="1">
    <citation type="journal article" date="2005" name="Genome Res.">
        <title>Living with two extremes: conclusions from the genome sequence of Natronomonas pharaonis.</title>
        <authorList>
            <person name="Falb M."/>
            <person name="Pfeiffer F."/>
            <person name="Palm P."/>
            <person name="Rodewald K."/>
            <person name="Hickmann V."/>
            <person name="Tittor J."/>
            <person name="Oesterhelt D."/>
        </authorList>
    </citation>
    <scope>NUCLEOTIDE SEQUENCE [LARGE SCALE GENOMIC DNA]</scope>
    <source>
        <strain evidence="6">ATCC 35678 / DSM 2160 / CIP 103997 / JCM 8858 / NBRC 14720 / NCIMB 2260 / Gabara</strain>
    </source>
</reference>
<dbReference type="EnsemblBacteria" id="CAI50732">
    <property type="protein sequence ID" value="CAI50732"/>
    <property type="gene ID" value="NP_5282A"/>
</dbReference>
<dbReference type="RefSeq" id="WP_011324341.1">
    <property type="nucleotide sequence ID" value="NC_007426.1"/>
</dbReference>
<feature type="compositionally biased region" description="Acidic residues" evidence="3">
    <location>
        <begin position="9"/>
        <end position="19"/>
    </location>
</feature>
<protein>
    <submittedName>
        <fullName evidence="5">Alpha/beta hydrolase fold protein</fullName>
    </submittedName>
</protein>
<feature type="region of interest" description="Disordered" evidence="3">
    <location>
        <begin position="1"/>
        <end position="47"/>
    </location>
</feature>
<dbReference type="Gene3D" id="2.60.40.1190">
    <property type="match status" value="1"/>
</dbReference>
<evidence type="ECO:0000259" key="4">
    <source>
        <dbReference type="Pfam" id="PF00326"/>
    </source>
</evidence>
<dbReference type="SUPFAM" id="SSF49344">
    <property type="entry name" value="CBD9-like"/>
    <property type="match status" value="1"/>
</dbReference>
<dbReference type="eggNOG" id="arCOG01646">
    <property type="taxonomic scope" value="Archaea"/>
</dbReference>
<evidence type="ECO:0000313" key="6">
    <source>
        <dbReference type="Proteomes" id="UP000002698"/>
    </source>
</evidence>
<dbReference type="PANTHER" id="PTHR43037">
    <property type="entry name" value="UNNAMED PRODUCT-RELATED"/>
    <property type="match status" value="1"/>
</dbReference>
<dbReference type="InterPro" id="IPR029058">
    <property type="entry name" value="AB_hydrolase_fold"/>
</dbReference>
<dbReference type="HOGENOM" id="CLU_367932_0_0_2"/>
<dbReference type="GO" id="GO:0006508">
    <property type="term" value="P:proteolysis"/>
    <property type="evidence" value="ECO:0007669"/>
    <property type="project" value="InterPro"/>
</dbReference>
<dbReference type="OrthoDB" id="227610at2157"/>
<gene>
    <name evidence="5" type="ordered locus">NP_5282A</name>
</gene>
<dbReference type="EMBL" id="CR936257">
    <property type="protein sequence ID" value="CAI50732.1"/>
    <property type="molecule type" value="Genomic_DNA"/>
</dbReference>
<dbReference type="STRING" id="348780.NP_5282A"/>
<name>A0A1U7EZI4_NATPD</name>
<dbReference type="SUPFAM" id="SSF53474">
    <property type="entry name" value="alpha/beta-Hydrolases"/>
    <property type="match status" value="1"/>
</dbReference>
<dbReference type="GO" id="GO:0008236">
    <property type="term" value="F:serine-type peptidase activity"/>
    <property type="evidence" value="ECO:0007669"/>
    <property type="project" value="InterPro"/>
</dbReference>
<organism evidence="5 6">
    <name type="scientific">Natronomonas pharaonis (strain ATCC 35678 / DSM 2160 / CIP 103997 / JCM 8858 / NBRC 14720 / NCIMB 2260 / Gabara)</name>
    <name type="common">Halobacterium pharaonis</name>
    <dbReference type="NCBI Taxonomy" id="348780"/>
    <lineage>
        <taxon>Archaea</taxon>
        <taxon>Methanobacteriati</taxon>
        <taxon>Methanobacteriota</taxon>
        <taxon>Stenosarchaea group</taxon>
        <taxon>Halobacteria</taxon>
        <taxon>Halobacteriales</taxon>
        <taxon>Natronomonadaceae</taxon>
        <taxon>Natronomonas</taxon>
    </lineage>
</organism>
<dbReference type="AlphaFoldDB" id="A0A1U7EZI4"/>
<feature type="domain" description="Peptidase S9 prolyl oligopeptidase catalytic" evidence="4">
    <location>
        <begin position="451"/>
        <end position="601"/>
    </location>
</feature>
<evidence type="ECO:0000313" key="5">
    <source>
        <dbReference type="EMBL" id="CAI50732.1"/>
    </source>
</evidence>
<sequence length="785" mass="86098">MAVDPHDTADDEATDDEPDASPPRPGPDALYGANPTPPQLENGPDWDADPLLVCGCDAYRDGEYLYQDYVYDDRGADTRSWTSGSPADAASLGGVLSQPTGDYHYPTAERPYAHNAADLLEFRVQETDDGVRYRVALNTMLKPDAAAVAIGIDTTPGTGTEHKRTDWGYGLGDLGAPAEHTLVTWGTGAELDGEPLDDDAYDVDVRRNQIDIEVPLSPDGETWRHFIAVGLWDDDAEGFRQVKPNPDEETPGGIREGQDLPPVFNVGFRFNEPYNRNLGPLDVGRGLFDLLDVSGVGHTVLNRFFDQPPRVLGEGNWREHRQAMALADRDISEFYADIDFGALRDGEPTDTVPESGFRTQLYPSRYYLGEGIDTDHDILEGRIQPYNVYVPESLTEPAPLILLLHSLSCSYTQYAVYTPGLVRQISEATGGIVLMPQARGPGQWYKREAELDIFEAWRDLETRFDIDRSRVVIGGYSMGGFGTCMLAAQCPDLFGRGFSVVGPPTEDPIEGITDGQFKSPTGLTEGILGGEGGGSFLNLFTEAPEGAMEISTNLRHIPMLLWNAVGDPLVPFLSAENYARRLRRHRYRHEYCLFPAETHLTLGIKDQWDGIPEFVSRGKVIRNPRRVTYKQVPALDHPEVGLVHDSAYWVSDISTRESEETGLIDAISLADGYAPPEVGSDRQFDHKPGPHVSRGVQWETPPVESRRSPENAIEVTLEGAEAATLWIEEAGIDVCEPLTLRIESDGPATITLAGTFGTYDVAVEKGETTVSLSPQADLGVEAGSC</sequence>
<proteinExistence type="predicted"/>
<evidence type="ECO:0000256" key="2">
    <source>
        <dbReference type="ARBA" id="ARBA00022801"/>
    </source>
</evidence>
<dbReference type="InterPro" id="IPR050955">
    <property type="entry name" value="Plant_Biomass_Hydrol_Est"/>
</dbReference>
<dbReference type="Pfam" id="PF00326">
    <property type="entry name" value="Peptidase_S9"/>
    <property type="match status" value="1"/>
</dbReference>